<proteinExistence type="predicted"/>
<dbReference type="Gene3D" id="3.40.50.150">
    <property type="entry name" value="Vaccinia Virus protein VP39"/>
    <property type="match status" value="1"/>
</dbReference>
<evidence type="ECO:0000313" key="7">
    <source>
        <dbReference type="Proteomes" id="UP000697472"/>
    </source>
</evidence>
<gene>
    <name evidence="6" type="ORF">JOC28_000340</name>
</gene>
<feature type="domain" description="Helicase C-terminal" evidence="5">
    <location>
        <begin position="1872"/>
        <end position="2045"/>
    </location>
</feature>
<dbReference type="GO" id="GO:0005524">
    <property type="term" value="F:ATP binding"/>
    <property type="evidence" value="ECO:0007669"/>
    <property type="project" value="UniProtKB-KW"/>
</dbReference>
<feature type="compositionally biased region" description="Basic and acidic residues" evidence="3">
    <location>
        <begin position="319"/>
        <end position="338"/>
    </location>
</feature>
<feature type="domain" description="Helicase ATP-binding" evidence="4">
    <location>
        <begin position="1478"/>
        <end position="1722"/>
    </location>
</feature>
<dbReference type="EMBL" id="JAFBEH010000004">
    <property type="protein sequence ID" value="MBM7642048.1"/>
    <property type="molecule type" value="Genomic_DNA"/>
</dbReference>
<dbReference type="InterPro" id="IPR014001">
    <property type="entry name" value="Helicase_ATP-bd"/>
</dbReference>
<keyword evidence="2" id="KW-0175">Coiled coil</keyword>
<evidence type="ECO:0000313" key="6">
    <source>
        <dbReference type="EMBL" id="MBM7642048.1"/>
    </source>
</evidence>
<dbReference type="SUPFAM" id="SSF53335">
    <property type="entry name" value="S-adenosyl-L-methionine-dependent methyltransferases"/>
    <property type="match status" value="1"/>
</dbReference>
<dbReference type="InterPro" id="IPR001650">
    <property type="entry name" value="Helicase_C-like"/>
</dbReference>
<evidence type="ECO:0000256" key="3">
    <source>
        <dbReference type="SAM" id="MobiDB-lite"/>
    </source>
</evidence>
<evidence type="ECO:0000259" key="4">
    <source>
        <dbReference type="PROSITE" id="PS51192"/>
    </source>
</evidence>
<protein>
    <submittedName>
        <fullName evidence="6">N12 class adenine-specific DNA methylase</fullName>
    </submittedName>
</protein>
<dbReference type="Pfam" id="PF00271">
    <property type="entry name" value="Helicase_C"/>
    <property type="match status" value="1"/>
</dbReference>
<organism evidence="6 7">
    <name type="scientific">Streptococcus loxodontisalivarius</name>
    <dbReference type="NCBI Taxonomy" id="1349415"/>
    <lineage>
        <taxon>Bacteria</taxon>
        <taxon>Bacillati</taxon>
        <taxon>Bacillota</taxon>
        <taxon>Bacilli</taxon>
        <taxon>Lactobacillales</taxon>
        <taxon>Streptococcaceae</taxon>
        <taxon>Streptococcus</taxon>
    </lineage>
</organism>
<feature type="coiled-coil region" evidence="2">
    <location>
        <begin position="1611"/>
        <end position="1638"/>
    </location>
</feature>
<keyword evidence="1" id="KW-0227">DNA damage</keyword>
<dbReference type="PANTHER" id="PTHR41313:SF1">
    <property type="entry name" value="DNA METHYLASE ADENINE-SPECIFIC DOMAIN-CONTAINING PROTEIN"/>
    <property type="match status" value="1"/>
</dbReference>
<dbReference type="SUPFAM" id="SSF52540">
    <property type="entry name" value="P-loop containing nucleoside triphosphate hydrolases"/>
    <property type="match status" value="2"/>
</dbReference>
<dbReference type="Proteomes" id="UP000697472">
    <property type="component" value="Unassembled WGS sequence"/>
</dbReference>
<feature type="region of interest" description="Disordered" evidence="3">
    <location>
        <begin position="315"/>
        <end position="338"/>
    </location>
</feature>
<keyword evidence="6" id="KW-0547">Nucleotide-binding</keyword>
<dbReference type="InterPro" id="IPR052933">
    <property type="entry name" value="DNA_Protect_Modify"/>
</dbReference>
<keyword evidence="6" id="KW-0489">Methyltransferase</keyword>
<name>A0ABS2PPS8_9STRE</name>
<dbReference type="SMART" id="SM00487">
    <property type="entry name" value="DEXDc"/>
    <property type="match status" value="1"/>
</dbReference>
<comment type="caution">
    <text evidence="6">The sequence shown here is derived from an EMBL/GenBank/DDBJ whole genome shotgun (WGS) entry which is preliminary data.</text>
</comment>
<dbReference type="PROSITE" id="PS51194">
    <property type="entry name" value="HELICASE_CTER"/>
    <property type="match status" value="1"/>
</dbReference>
<evidence type="ECO:0000256" key="2">
    <source>
        <dbReference type="SAM" id="Coils"/>
    </source>
</evidence>
<feature type="coiled-coil region" evidence="2">
    <location>
        <begin position="231"/>
        <end position="258"/>
    </location>
</feature>
<dbReference type="Pfam" id="PF04851">
    <property type="entry name" value="ResIII"/>
    <property type="match status" value="1"/>
</dbReference>
<evidence type="ECO:0000259" key="5">
    <source>
        <dbReference type="PROSITE" id="PS51194"/>
    </source>
</evidence>
<dbReference type="GO" id="GO:0008168">
    <property type="term" value="F:methyltransferase activity"/>
    <property type="evidence" value="ECO:0007669"/>
    <property type="project" value="UniProtKB-KW"/>
</dbReference>
<dbReference type="GO" id="GO:0032259">
    <property type="term" value="P:methylation"/>
    <property type="evidence" value="ECO:0007669"/>
    <property type="project" value="UniProtKB-KW"/>
</dbReference>
<dbReference type="PRINTS" id="PR00507">
    <property type="entry name" value="N12N6MTFRASE"/>
</dbReference>
<dbReference type="RefSeq" id="WP_205008913.1">
    <property type="nucleotide sequence ID" value="NZ_JAFBEH010000004.1"/>
</dbReference>
<dbReference type="PROSITE" id="PS51192">
    <property type="entry name" value="HELICASE_ATP_BIND_1"/>
    <property type="match status" value="1"/>
</dbReference>
<feature type="coiled-coil region" evidence="2">
    <location>
        <begin position="2060"/>
        <end position="2087"/>
    </location>
</feature>
<keyword evidence="7" id="KW-1185">Reference proteome</keyword>
<dbReference type="SMART" id="SM00490">
    <property type="entry name" value="HELICc"/>
    <property type="match status" value="1"/>
</dbReference>
<dbReference type="PANTHER" id="PTHR41313">
    <property type="entry name" value="ADENINE-SPECIFIC METHYLTRANSFERASE"/>
    <property type="match status" value="1"/>
</dbReference>
<dbReference type="Gene3D" id="3.40.50.300">
    <property type="entry name" value="P-loop containing nucleotide triphosphate hydrolases"/>
    <property type="match status" value="2"/>
</dbReference>
<dbReference type="InterPro" id="IPR006935">
    <property type="entry name" value="Helicase/UvrB_N"/>
</dbReference>
<keyword evidence="1" id="KW-0742">SOS response</keyword>
<dbReference type="InterPro" id="IPR029063">
    <property type="entry name" value="SAM-dependent_MTases_sf"/>
</dbReference>
<evidence type="ECO:0000256" key="1">
    <source>
        <dbReference type="ARBA" id="ARBA00023236"/>
    </source>
</evidence>
<keyword evidence="6" id="KW-0067">ATP-binding</keyword>
<accession>A0ABS2PPS8</accession>
<dbReference type="InterPro" id="IPR027417">
    <property type="entry name" value="P-loop_NTPase"/>
</dbReference>
<reference evidence="6 7" key="1">
    <citation type="submission" date="2021-01" db="EMBL/GenBank/DDBJ databases">
        <title>Genomic Encyclopedia of Type Strains, Phase IV (KMG-IV): sequencing the most valuable type-strain genomes for metagenomic binning, comparative biology and taxonomic classification.</title>
        <authorList>
            <person name="Goeker M."/>
        </authorList>
    </citation>
    <scope>NUCLEOTIDE SEQUENCE [LARGE SCALE GENOMIC DNA]</scope>
    <source>
        <strain evidence="6 7">DSM 27382</strain>
    </source>
</reference>
<keyword evidence="6" id="KW-0808">Transferase</keyword>
<sequence length="2295" mass="262390">MTLREFLDSLRAPVRMATSEVLDFLAYQAQEIDRPWQDVLEAFVAGERTDVTRAGMTDLSQEVAAFLLSSPYGSLDSLKAYIRHFSEAGLNRLDQLNQTEKELVRELSTYHLAYRFHLLQEKHYQALEDGRFLSYLPNVNLVNISKVAHNLSDRISRDIETFSLTYEPETVRETKEKSSEEIYFKEEETDLEAYRGKTLVASLSKRDFSVRHEADYEALSFLDKFAIISRFDQVKEELEQQELDKEKVEEELSLVFREEPEQVSAYLMPDESLISYLDLLNGQSHYLDGYQDLSLDLKVDLLSYYDTVRNHLTTPKEISSPEKESVSSEASSVEKSDNGHSYTFLNEAGIKSDQLTQEELKIYEDAYYRFDLNPSQLRLLASKPFHEISNLALSTELLSLGIDETYIPFFLGSELSIADLQFLGRESLTNALALEVLDQFEKYKLENPEEDNRSILDHLLHVRKELTDLEEPQANQLVQAILERFPVGSYVTYREDTFELISVDNAGDNLVRLELLNDFTYIIEENPVLYVGSLDEVTQSLHLVVEEEQQVTKEESQSELDLFDFIDGDPIVAEVIDGDFKELDVTHEVVTNVSEKEVVDEGVQDFVFPEDLTDFYPKGTREKIEANVRAIALVKKLESDNRQASPEEQHILAKYVGWGGLANTFFDDYNPKFERERSQLRDLVSPKEFSDMKQSSLTAYYTDPMIIRQMWQKLERSGFKGGRILDPSMGTGNFFSAMPLSIRENSELYGVELDGITGAIAKQLHPNSHISITGFESTTFQDNAFDLVISNVPFANSRIADKAYEKPYLIHDYFLKKSLDLVHDGGQVAIISSIGTMDKRTDNVLKDVKDQTQFLGGVRLPETAFKRIAGTSVTTDILFFQKDLDKVLGGDELAFSGSIRYEDDHRIWLNPYFDGKDNPQVLGQYDVKQFNGGMLSVKATDKQLDQALSKALGNIKQPIVKSLDQIDYSEQVFQEVKRDSSIPRELEDSLGLYAFGYQGNTVYYRDETGIRVGSKSAEISYYIDQAGDFQGWDSGVSQKAIDSFVKRQIRDSDALDVYVTEEPAKRGRFKGFYKKTVFYESPLSEKEVSRIKGMVDLRDLYQSIIELQRDYDYDREVFAKRLGQLNQTYDRFVKAYGFLNNSVNRNLFDSDDKYSLLASLEDEVMDSSSQKVTYKKSLAFDRALVRPDKTQTEVTSALDALNASLADGRGVDLAFMRSIYPSASEEELIKELGHRIIPNPEAYLKGELTYVSRQDFLSGDILSKLEVIDLLQQEENSDFDWEYYRQLLEEVRPALVTLADIDYRIGSRWIPDEVYGKFACETFLGQTFTLDSPDVHQVINRSQIDGTMTLTKSFSYKPTSAHERSLGVSGSLYERGRSIFENLLNSNQPTITRTIQEGDKKRVVTDVEKTSLLRSREQDLQGLFQDFVAAYPEIGELLEDVYNKLYNRTVSKIYDGCHLEIDGLAQHISLRPHQMNAIQRIVEEKRALLAHEVGSGKTLTMLGAGFKLKELGLVNKPLYVVPSSLTAQFGQEILKFFPTKNVFVTTKKDFTKARRKQFVSRIITGDYDAIVIGDSQFERIPMSKEKQETFIQDKLEEMRALKTGSDNNYTVKEAERSIKSLENQLKELQNLSQDTFIEFENLGIDFLFVDEAHHFKNIRPITGLGNVAGITTTTSKKNVDMEMKVRQVQSEHDHRHVVFATGTPVSNSISELYTMMHYVQPDVLERYQVQNFDSWVGAFGHIENSMKLAPTGDKYQPKKRFKKFVNLPELMRIYKETADIQTSDMLDLPVPVAHIIPVESELTENQKAYLNELVERSDKIKSGSVDPSEDNMLVITSEARKLAIDMRLLDPSYNLTDNNKLLQVVDNVERIYREGMMNKATQMIFSDIGTPKKGDQTGFDVYHELKELLVDRGIPQEEIAFVHDANTDDKKNSLSRKVNSGDVRILMASTEKGGTGLNVQAKMKAVHHLDVPWRPSDVTQRNGRLIRQGNEHDDVDIYHYITKGSFDNYLWATQENKLRYIKQIMTSKDPVRSAEDIDEQTMTASDFKALATGNPFLKLKMELENELGLLENERRAFQRTKDDYRRTIHYCEENLPSMHKRLDGYEQDIAKADSSKTQAFAMTLGNQVYTERPEAGDYLNKLLKHLYSETKELRTLGHYRGFDLKALTRSPSEPLPEQLTLRVVGQNQYSVTLDLKSDIGTIQRISNTIDHISDDQVKTRKMVEELQDKHRVAKEKVDALFPKEGAYQELRAKYDVIGPLVEKGAAVEEIEEAMETFQSQMENQQRLESFPLELA</sequence>